<evidence type="ECO:0000256" key="1">
    <source>
        <dbReference type="ARBA" id="ARBA00007430"/>
    </source>
</evidence>
<dbReference type="AlphaFoldDB" id="A0A150XVD7"/>
<reference evidence="3 4" key="1">
    <citation type="submission" date="2016-01" db="EMBL/GenBank/DDBJ databases">
        <title>Genome sequencing of Roseivirga echinicomitans KMM 6058.</title>
        <authorList>
            <person name="Selvaratnam C."/>
            <person name="Thevarajoo S."/>
            <person name="Goh K.M."/>
            <person name="Ee R."/>
            <person name="Chan K.-G."/>
            <person name="Chong C.S."/>
        </authorList>
    </citation>
    <scope>NUCLEOTIDE SEQUENCE [LARGE SCALE GENOMIC DNA]</scope>
    <source>
        <strain evidence="3 4">KMM 6058</strain>
    </source>
</reference>
<dbReference type="PANTHER" id="PTHR43318">
    <property type="entry name" value="UDP-N-ACETYLGLUCOSAMINE 4,6-DEHYDRATASE"/>
    <property type="match status" value="1"/>
</dbReference>
<dbReference type="Gene3D" id="3.90.25.40">
    <property type="match status" value="1"/>
</dbReference>
<dbReference type="InterPro" id="IPR036291">
    <property type="entry name" value="NAD(P)-bd_dom_sf"/>
</dbReference>
<comment type="similarity">
    <text evidence="1">Belongs to the polysaccharide synthase family.</text>
</comment>
<gene>
    <name evidence="3" type="ORF">AWN68_15255</name>
</gene>
<protein>
    <submittedName>
        <fullName evidence="3">Nucleoside-diphosphate sugar epimerase</fullName>
    </submittedName>
</protein>
<dbReference type="Proteomes" id="UP000075615">
    <property type="component" value="Unassembled WGS sequence"/>
</dbReference>
<dbReference type="Gene3D" id="3.40.50.720">
    <property type="entry name" value="NAD(P)-binding Rossmann-like Domain"/>
    <property type="match status" value="1"/>
</dbReference>
<proteinExistence type="inferred from homology"/>
<dbReference type="Pfam" id="PF02719">
    <property type="entry name" value="Polysacc_synt_2"/>
    <property type="match status" value="1"/>
</dbReference>
<dbReference type="EMBL" id="LRDB01000003">
    <property type="protein sequence ID" value="KYG82604.1"/>
    <property type="molecule type" value="Genomic_DNA"/>
</dbReference>
<comment type="caution">
    <text evidence="3">The sequence shown here is derived from an EMBL/GenBank/DDBJ whole genome shotgun (WGS) entry which is preliminary data.</text>
</comment>
<accession>A0A150XVD7</accession>
<dbReference type="InterPro" id="IPR003869">
    <property type="entry name" value="Polysac_CapD-like"/>
</dbReference>
<organism evidence="3 4">
    <name type="scientific">Roseivirga echinicomitans</name>
    <dbReference type="NCBI Taxonomy" id="296218"/>
    <lineage>
        <taxon>Bacteria</taxon>
        <taxon>Pseudomonadati</taxon>
        <taxon>Bacteroidota</taxon>
        <taxon>Cytophagia</taxon>
        <taxon>Cytophagales</taxon>
        <taxon>Roseivirgaceae</taxon>
        <taxon>Roseivirga</taxon>
    </lineage>
</organism>
<dbReference type="InterPro" id="IPR051203">
    <property type="entry name" value="Polysaccharide_Synthase-Rel"/>
</dbReference>
<dbReference type="RefSeq" id="WP_068412795.1">
    <property type="nucleotide sequence ID" value="NZ_LRDB01000003.1"/>
</dbReference>
<evidence type="ECO:0000313" key="3">
    <source>
        <dbReference type="EMBL" id="KYG82604.1"/>
    </source>
</evidence>
<dbReference type="SUPFAM" id="SSF51735">
    <property type="entry name" value="NAD(P)-binding Rossmann-fold domains"/>
    <property type="match status" value="1"/>
</dbReference>
<dbReference type="PANTHER" id="PTHR43318:SF1">
    <property type="entry name" value="POLYSACCHARIDE BIOSYNTHESIS PROTEIN EPSC-RELATED"/>
    <property type="match status" value="1"/>
</dbReference>
<feature type="domain" description="Polysaccharide biosynthesis protein CapD-like" evidence="2">
    <location>
        <begin position="44"/>
        <end position="292"/>
    </location>
</feature>
<name>A0A150XVD7_9BACT</name>
<sequence length="406" mass="45382">MSKLFNVDRFISEYVTERKESLFSKDLLTFHERLIEKTEGRSALVIGGAGTIGSSFIKALLKFNISKLYVVDINENGLTELVRDLRSSVGLNVPDDLKTYPISFSDPVFKKMFLASGPFDIVANFAAHKHVRSEKDHYSIEAMIQNNVLKAKGLLDLLVQNPPEHFFCVSTDKAANPVNVMGASKKLMEDLILAYSDKLQISTARFANVAFSNGSLPFGFMERLAKQQPFSSPLNIKRYFVSPEESGQICLLACLLGDSGEIFFPKLDYNKNMKTFSSIAVSLLKELGFEADICATEEEAREKATQLKANSSTYPVYFFESNTSGEKSFEEFYTDDEELDVDSFSGLGVIKSTKRKSAEELMKIFSNLESAFNSETISKASVVQVLKAYLPNFDHIEKGKNLDQSM</sequence>
<keyword evidence="4" id="KW-1185">Reference proteome</keyword>
<dbReference type="STRING" id="296218.AWN68_15255"/>
<evidence type="ECO:0000259" key="2">
    <source>
        <dbReference type="Pfam" id="PF02719"/>
    </source>
</evidence>
<dbReference type="OrthoDB" id="9803111at2"/>
<evidence type="ECO:0000313" key="4">
    <source>
        <dbReference type="Proteomes" id="UP000075615"/>
    </source>
</evidence>